<reference evidence="1 2" key="1">
    <citation type="journal article" date="2020" name="Biotechnol. Biofuels">
        <title>New insights from the biogas microbiome by comprehensive genome-resolved metagenomics of nearly 1600 species originating from multiple anaerobic digesters.</title>
        <authorList>
            <person name="Campanaro S."/>
            <person name="Treu L."/>
            <person name="Rodriguez-R L.M."/>
            <person name="Kovalovszki A."/>
            <person name="Ziels R.M."/>
            <person name="Maus I."/>
            <person name="Zhu X."/>
            <person name="Kougias P.G."/>
            <person name="Basile A."/>
            <person name="Luo G."/>
            <person name="Schluter A."/>
            <person name="Konstantinidis K.T."/>
            <person name="Angelidaki I."/>
        </authorList>
    </citation>
    <scope>NUCLEOTIDE SEQUENCE [LARGE SCALE GENOMIC DNA]</scope>
    <source>
        <strain evidence="1">AS19jrsBPTG_9</strain>
    </source>
</reference>
<gene>
    <name evidence="1" type="ORF">GX888_03295</name>
</gene>
<name>A0A847VE10_9BACT</name>
<protein>
    <submittedName>
        <fullName evidence="1">Uncharacterized protein</fullName>
    </submittedName>
</protein>
<proteinExistence type="predicted"/>
<dbReference type="EMBL" id="JAAZIL010000083">
    <property type="protein sequence ID" value="NLZ24740.1"/>
    <property type="molecule type" value="Genomic_DNA"/>
</dbReference>
<comment type="caution">
    <text evidence="1">The sequence shown here is derived from an EMBL/GenBank/DDBJ whole genome shotgun (WGS) entry which is preliminary data.</text>
</comment>
<evidence type="ECO:0000313" key="2">
    <source>
        <dbReference type="Proteomes" id="UP000564033"/>
    </source>
</evidence>
<dbReference type="AlphaFoldDB" id="A0A847VE10"/>
<sequence length="200" mass="23389">MKKFFRASLLLCATLFFFLLLLLFFLLYSYTRWQGEFENSMLEQNTVSPDSVKDVDIQEKITDFVLSMEYTESLELELEEIGAILFDVIDDYLGDGIHLTSIYIIPKHGRWDLFLKLSYKKIYLWISCDVNKDEMQTAQLYITDIYVGPFSMRGYSKWVEKVNRGIADSIVTLNENGFVGRYLENIELLESNIVVKGSRY</sequence>
<dbReference type="Proteomes" id="UP000564033">
    <property type="component" value="Unassembled WGS sequence"/>
</dbReference>
<evidence type="ECO:0000313" key="1">
    <source>
        <dbReference type="EMBL" id="NLZ24740.1"/>
    </source>
</evidence>
<accession>A0A847VE10</accession>
<organism evidence="1 2">
    <name type="scientific">Candidatus Dojkabacteria bacterium</name>
    <dbReference type="NCBI Taxonomy" id="2099670"/>
    <lineage>
        <taxon>Bacteria</taxon>
        <taxon>Candidatus Dojkabacteria</taxon>
    </lineage>
</organism>